<feature type="compositionally biased region" description="Basic and acidic residues" evidence="1">
    <location>
        <begin position="339"/>
        <end position="350"/>
    </location>
</feature>
<evidence type="ECO:0000313" key="2">
    <source>
        <dbReference type="EMBL" id="CAI3989451.1"/>
    </source>
</evidence>
<name>A0A9P1FVA1_9DINO</name>
<evidence type="ECO:0000313" key="3">
    <source>
        <dbReference type="EMBL" id="CAL1142826.1"/>
    </source>
</evidence>
<sequence>MAAPEQLALEEALKKGSSDLKFTLTRNEVSDELQAAFYRNGVTTIPKFSSFFRSEDDLVTVLKDSFNTDSDHSLADRSQVASVICAWRETQTRQKRQIEVEAEMDTREWTKHIPTGDYINMRNAYMKVHGKIEDKVTPSKEYLEKKLQELENGEFRAETMAEVVSKDEVDPDVMIPIFDSKGSLSVKRGSTTIPLPTGPEQLRRRLTVMLNAILMLALKHTNREEIQDVSRDLFERYKDYILGDYVWGLSSTDLHGNQIQTPPWSLVLSYEQAVRKRAYYLMVSEHLQLGTALEQAWKCPVTKERHFITPLALYSKRSFPNQNWGEWNPKGKGKGGKSPCRDTGAREQHKSSKKILRVLYVFSGKPRKNSVSSWLQKLSKRYNVAIEVEMVDIQVRPFLDLTRAETQQRLLNKIASGRFFAVLFSPPCSTFSRVVWANRRGPRPVRSFVQPRGFTRLTWAERKRAMWGNTMADFTFKAFEMQVDQGGMALFENPEDLGAIKSGEHRGKRPASMWQWTEFQRLLERQDVETVALYQQDFGTEYLKPTRLMLANFKYHHESFCKGGPFFDEQGFYAGPLESRDATRQLGTNSDTLPYPILKPDGHKLYGGTGNPRQCQQPGKERQFHDGAGLSSMGRWDANKRIWSETPFWKELRKETLEMILKHVGDERTLNRACFEMAVRGEEGCAIVSDEELKAKIRALWIRLLEKHGSKQEGLETRAEGQPFYLRLMKELLAFADDVDREFLLEGEVGFPVGVLAPLPRTPHVYEEQTSWRLEEEPLMREEVWRSNYQSVDLHTDFVYSHFEEECQEGLMEKLTLEQAKEKYGDKIAISSLAVLDQMSGQSQKSQCTGEAVPVGAFQGPKQFSLQCSRRHQQSTPEDDNFIYVNKVGTFGVACASYWWSRISGAGVRLIHELLGRDMAIDILIFADDIEAIAANAGGRATWMRNWVLEMANSGVTTSKNFEQGRLRIPAMIRAILLFLGSRFEEGGQLQEPPPLAGNYKAEQSLLFYTDAKATEHGAWIGGYKQDNDGNVLEWFSEEIPHSWAEWMTLKKDPKRVIATLELLASLVAVKLWMPQSKEHTKATCYLKGMTDNLGNTFAVSKWMSTKFPLTVFVMELSETLRRGNCLLSLDWVRRDDNQLADDLTNQVFDKFEMKLRVRWKPEAQEWHILNQFLEHSKGFHNEMKKRKAEVLPPVAQVKKTRKKLSPW</sequence>
<accession>A0A9P1FVA1</accession>
<keyword evidence="5" id="KW-1185">Reference proteome</keyword>
<dbReference type="Proteomes" id="UP001152797">
    <property type="component" value="Unassembled WGS sequence"/>
</dbReference>
<evidence type="ECO:0000313" key="4">
    <source>
        <dbReference type="EMBL" id="CAL4776763.1"/>
    </source>
</evidence>
<feature type="region of interest" description="Disordered" evidence="1">
    <location>
        <begin position="325"/>
        <end position="351"/>
    </location>
</feature>
<comment type="caution">
    <text evidence="2">The sequence shown here is derived from an EMBL/GenBank/DDBJ whole genome shotgun (WGS) entry which is preliminary data.</text>
</comment>
<reference evidence="3" key="2">
    <citation type="submission" date="2024-04" db="EMBL/GenBank/DDBJ databases">
        <authorList>
            <person name="Chen Y."/>
            <person name="Shah S."/>
            <person name="Dougan E. K."/>
            <person name="Thang M."/>
            <person name="Chan C."/>
        </authorList>
    </citation>
    <scope>NUCLEOTIDE SEQUENCE [LARGE SCALE GENOMIC DNA]</scope>
</reference>
<gene>
    <name evidence="2" type="ORF">C1SCF055_LOCUS16527</name>
</gene>
<protein>
    <submittedName>
        <fullName evidence="4">C3H1-type domain-containing protein</fullName>
    </submittedName>
</protein>
<dbReference type="EMBL" id="CAMXCT010001369">
    <property type="protein sequence ID" value="CAI3989451.1"/>
    <property type="molecule type" value="Genomic_DNA"/>
</dbReference>
<reference evidence="2" key="1">
    <citation type="submission" date="2022-10" db="EMBL/GenBank/DDBJ databases">
        <authorList>
            <person name="Chen Y."/>
            <person name="Dougan E. K."/>
            <person name="Chan C."/>
            <person name="Rhodes N."/>
            <person name="Thang M."/>
        </authorList>
    </citation>
    <scope>NUCLEOTIDE SEQUENCE</scope>
</reference>
<evidence type="ECO:0000313" key="5">
    <source>
        <dbReference type="Proteomes" id="UP001152797"/>
    </source>
</evidence>
<dbReference type="OrthoDB" id="10529991at2759"/>
<proteinExistence type="predicted"/>
<dbReference type="EMBL" id="CAMXCT030001369">
    <property type="protein sequence ID" value="CAL4776763.1"/>
    <property type="molecule type" value="Genomic_DNA"/>
</dbReference>
<organism evidence="2">
    <name type="scientific">Cladocopium goreaui</name>
    <dbReference type="NCBI Taxonomy" id="2562237"/>
    <lineage>
        <taxon>Eukaryota</taxon>
        <taxon>Sar</taxon>
        <taxon>Alveolata</taxon>
        <taxon>Dinophyceae</taxon>
        <taxon>Suessiales</taxon>
        <taxon>Symbiodiniaceae</taxon>
        <taxon>Cladocopium</taxon>
    </lineage>
</organism>
<dbReference type="AlphaFoldDB" id="A0A9P1FVA1"/>
<evidence type="ECO:0000256" key="1">
    <source>
        <dbReference type="SAM" id="MobiDB-lite"/>
    </source>
</evidence>
<dbReference type="EMBL" id="CAMXCT020001369">
    <property type="protein sequence ID" value="CAL1142826.1"/>
    <property type="molecule type" value="Genomic_DNA"/>
</dbReference>